<evidence type="ECO:0000313" key="1">
    <source>
        <dbReference type="EMBL" id="TBU54343.1"/>
    </source>
</evidence>
<protein>
    <submittedName>
        <fullName evidence="1">Uncharacterized protein</fullName>
    </submittedName>
</protein>
<sequence>MQLEPQLLPLPSTALTAFMQLHSGSGGAGCTPPHLRSLTPPYIHTYASVLDSIMRNSSGSSPIPRKSSNGSATLALFSSISHLSNGGMRLGRRHDRIDIDRHVRHQFLSDRKPNIGIHSRVLPSSILRRAPPNLHIRRPRVSTRTRAKLDLRSRYSSSGLTRTTMRGRRRAEGPGTGVMYFIKMSTQHFQLVIHDHAGRVGP</sequence>
<keyword evidence="2" id="KW-1185">Reference proteome</keyword>
<evidence type="ECO:0000313" key="2">
    <source>
        <dbReference type="Proteomes" id="UP000292082"/>
    </source>
</evidence>
<gene>
    <name evidence="1" type="ORF">BD310DRAFT_936137</name>
</gene>
<accession>A0A4Q9PJQ3</accession>
<dbReference type="EMBL" id="ML145191">
    <property type="protein sequence ID" value="TBU54343.1"/>
    <property type="molecule type" value="Genomic_DNA"/>
</dbReference>
<dbReference type="AlphaFoldDB" id="A0A4Q9PJQ3"/>
<proteinExistence type="predicted"/>
<reference evidence="1 2" key="1">
    <citation type="submission" date="2019-01" db="EMBL/GenBank/DDBJ databases">
        <title>Draft genome sequences of three monokaryotic isolates of the white-rot basidiomycete fungus Dichomitus squalens.</title>
        <authorList>
            <consortium name="DOE Joint Genome Institute"/>
            <person name="Lopez S.C."/>
            <person name="Andreopoulos B."/>
            <person name="Pangilinan J."/>
            <person name="Lipzen A."/>
            <person name="Riley R."/>
            <person name="Ahrendt S."/>
            <person name="Ng V."/>
            <person name="Barry K."/>
            <person name="Daum C."/>
            <person name="Grigoriev I.V."/>
            <person name="Hilden K.S."/>
            <person name="Makela M.R."/>
            <person name="de Vries R.P."/>
        </authorList>
    </citation>
    <scope>NUCLEOTIDE SEQUENCE [LARGE SCALE GENOMIC DNA]</scope>
    <source>
        <strain evidence="1 2">CBS 464.89</strain>
    </source>
</reference>
<dbReference type="Proteomes" id="UP000292082">
    <property type="component" value="Unassembled WGS sequence"/>
</dbReference>
<organism evidence="1 2">
    <name type="scientific">Dichomitus squalens</name>
    <dbReference type="NCBI Taxonomy" id="114155"/>
    <lineage>
        <taxon>Eukaryota</taxon>
        <taxon>Fungi</taxon>
        <taxon>Dikarya</taxon>
        <taxon>Basidiomycota</taxon>
        <taxon>Agaricomycotina</taxon>
        <taxon>Agaricomycetes</taxon>
        <taxon>Polyporales</taxon>
        <taxon>Polyporaceae</taxon>
        <taxon>Dichomitus</taxon>
    </lineage>
</organism>
<name>A0A4Q9PJQ3_9APHY</name>